<organism evidence="2 3">
    <name type="scientific">Chara braunii</name>
    <name type="common">Braun's stonewort</name>
    <dbReference type="NCBI Taxonomy" id="69332"/>
    <lineage>
        <taxon>Eukaryota</taxon>
        <taxon>Viridiplantae</taxon>
        <taxon>Streptophyta</taxon>
        <taxon>Charophyceae</taxon>
        <taxon>Charales</taxon>
        <taxon>Characeae</taxon>
        <taxon>Chara</taxon>
    </lineage>
</organism>
<feature type="region of interest" description="Disordered" evidence="1">
    <location>
        <begin position="1"/>
        <end position="28"/>
    </location>
</feature>
<name>A0A388K932_CHABU</name>
<feature type="region of interest" description="Disordered" evidence="1">
    <location>
        <begin position="123"/>
        <end position="142"/>
    </location>
</feature>
<dbReference type="AlphaFoldDB" id="A0A388K932"/>
<sequence>MKNVSPRRNEEPLKIPLQQEPRGRREKDYEKTIEMNMWRKIECANDKKDISCGPSTKMNTDINAGTTQEVIPGEIWVPSIRFEEDPDPNDSLTVGISSIRFESCEEDFDAALLVCAKKVSDESDENEADNTSLDNKVSPRGEGPKVIQETWVDQTTMLEVISKIEECGRLKKIGDTLSKGAGDSDTSYEVAPAFKSIESYISYGKAQLFETVESDIGYGLTQLFGAIEHDDETLTTMTWLNSLRPPNRLSTMGLPNCLRPSIRMKTML</sequence>
<proteinExistence type="predicted"/>
<protein>
    <submittedName>
        <fullName evidence="2">Uncharacterized protein</fullName>
    </submittedName>
</protein>
<evidence type="ECO:0000313" key="3">
    <source>
        <dbReference type="Proteomes" id="UP000265515"/>
    </source>
</evidence>
<evidence type="ECO:0000256" key="1">
    <source>
        <dbReference type="SAM" id="MobiDB-lite"/>
    </source>
</evidence>
<reference evidence="2 3" key="1">
    <citation type="journal article" date="2018" name="Cell">
        <title>The Chara Genome: Secondary Complexity and Implications for Plant Terrestrialization.</title>
        <authorList>
            <person name="Nishiyama T."/>
            <person name="Sakayama H."/>
            <person name="Vries J.D."/>
            <person name="Buschmann H."/>
            <person name="Saint-Marcoux D."/>
            <person name="Ullrich K.K."/>
            <person name="Haas F.B."/>
            <person name="Vanderstraeten L."/>
            <person name="Becker D."/>
            <person name="Lang D."/>
            <person name="Vosolsobe S."/>
            <person name="Rombauts S."/>
            <person name="Wilhelmsson P.K.I."/>
            <person name="Janitza P."/>
            <person name="Kern R."/>
            <person name="Heyl A."/>
            <person name="Rumpler F."/>
            <person name="Villalobos L.I.A.C."/>
            <person name="Clay J.M."/>
            <person name="Skokan R."/>
            <person name="Toyoda A."/>
            <person name="Suzuki Y."/>
            <person name="Kagoshima H."/>
            <person name="Schijlen E."/>
            <person name="Tajeshwar N."/>
            <person name="Catarino B."/>
            <person name="Hetherington A.J."/>
            <person name="Saltykova A."/>
            <person name="Bonnot C."/>
            <person name="Breuninger H."/>
            <person name="Symeonidi A."/>
            <person name="Radhakrishnan G.V."/>
            <person name="Van Nieuwerburgh F."/>
            <person name="Deforce D."/>
            <person name="Chang C."/>
            <person name="Karol K.G."/>
            <person name="Hedrich R."/>
            <person name="Ulvskov P."/>
            <person name="Glockner G."/>
            <person name="Delwiche C.F."/>
            <person name="Petrasek J."/>
            <person name="Van de Peer Y."/>
            <person name="Friml J."/>
            <person name="Beilby M."/>
            <person name="Dolan L."/>
            <person name="Kohara Y."/>
            <person name="Sugano S."/>
            <person name="Fujiyama A."/>
            <person name="Delaux P.-M."/>
            <person name="Quint M."/>
            <person name="TheiBen G."/>
            <person name="Hagemann M."/>
            <person name="Harholt J."/>
            <person name="Dunand C."/>
            <person name="Zachgo S."/>
            <person name="Langdale J."/>
            <person name="Maumus F."/>
            <person name="Straeten D.V.D."/>
            <person name="Gould S.B."/>
            <person name="Rensing S.A."/>
        </authorList>
    </citation>
    <scope>NUCLEOTIDE SEQUENCE [LARGE SCALE GENOMIC DNA]</scope>
    <source>
        <strain evidence="2 3">S276</strain>
    </source>
</reference>
<keyword evidence="3" id="KW-1185">Reference proteome</keyword>
<comment type="caution">
    <text evidence="2">The sequence shown here is derived from an EMBL/GenBank/DDBJ whole genome shotgun (WGS) entry which is preliminary data.</text>
</comment>
<dbReference type="EMBL" id="BFEA01000075">
    <property type="protein sequence ID" value="GBG66529.1"/>
    <property type="molecule type" value="Genomic_DNA"/>
</dbReference>
<dbReference type="Proteomes" id="UP000265515">
    <property type="component" value="Unassembled WGS sequence"/>
</dbReference>
<evidence type="ECO:0000313" key="2">
    <source>
        <dbReference type="EMBL" id="GBG66529.1"/>
    </source>
</evidence>
<dbReference type="Gramene" id="GBG66529">
    <property type="protein sequence ID" value="GBG66529"/>
    <property type="gene ID" value="CBR_g63112"/>
</dbReference>
<gene>
    <name evidence="2" type="ORF">CBR_g63112</name>
</gene>
<accession>A0A388K932</accession>